<feature type="region of interest" description="Disordered" evidence="1">
    <location>
        <begin position="33"/>
        <end position="56"/>
    </location>
</feature>
<dbReference type="Proteomes" id="UP000006898">
    <property type="component" value="Chromosome"/>
</dbReference>
<evidence type="ECO:0000313" key="3">
    <source>
        <dbReference type="Proteomes" id="UP000006898"/>
    </source>
</evidence>
<feature type="compositionally biased region" description="Basic and acidic residues" evidence="1">
    <location>
        <begin position="35"/>
        <end position="46"/>
    </location>
</feature>
<organism evidence="2 3">
    <name type="scientific">Methylomirabilis oxygeniifera</name>
    <dbReference type="NCBI Taxonomy" id="671143"/>
    <lineage>
        <taxon>Bacteria</taxon>
        <taxon>Candidatus Methylomirabilota</taxon>
        <taxon>Candidatus Methylomirabilia</taxon>
        <taxon>Candidatus Methylomirabilales</taxon>
        <taxon>Candidatus Methylomirabilaceae</taxon>
        <taxon>Candidatus Methylomirabilis</taxon>
    </lineage>
</organism>
<gene>
    <name evidence="2" type="ORF">DAMO_0627</name>
</gene>
<dbReference type="AlphaFoldDB" id="D5MKQ3"/>
<dbReference type="HOGENOM" id="CLU_2153746_0_0_0"/>
<proteinExistence type="predicted"/>
<accession>D5MKQ3</accession>
<protein>
    <recommendedName>
        <fullName evidence="4">Transposase</fullName>
    </recommendedName>
</protein>
<reference evidence="2 3" key="1">
    <citation type="journal article" date="2010" name="Nature">
        <title>Nitrite-driven anaerobic methane oxidation by oxygenic bacteria.</title>
        <authorList>
            <person name="Ettwig K.F."/>
            <person name="Butler M.K."/>
            <person name="Le Paslier D."/>
            <person name="Pelletier E."/>
            <person name="Mangenot S."/>
            <person name="Kuypers M.M.M."/>
            <person name="Schreiber F."/>
            <person name="Dutilh B.E."/>
            <person name="Zedelius J."/>
            <person name="de Beer D."/>
            <person name="Gloerich J."/>
            <person name="Wessels H.J.C.T."/>
            <person name="van Allen T."/>
            <person name="Luesken F."/>
            <person name="Wu M."/>
            <person name="van de Pas-Schoonen K.T."/>
            <person name="Op den Camp H.J.M."/>
            <person name="Janssen-Megens E.M."/>
            <person name="Francoijs K-J."/>
            <person name="Stunnenberg H."/>
            <person name="Weissenbach J."/>
            <person name="Jetten M.S.M."/>
            <person name="Strous M."/>
        </authorList>
    </citation>
    <scope>NUCLEOTIDE SEQUENCE [LARGE SCALE GENOMIC DNA]</scope>
</reference>
<name>D5MKQ3_METO1</name>
<evidence type="ECO:0000256" key="1">
    <source>
        <dbReference type="SAM" id="MobiDB-lite"/>
    </source>
</evidence>
<sequence length="111" mass="12324">MAANMLVCITPAKPPHDLRDFPAVSQPCQRNFNMAHRDTGRPDGRHNPNGADHAGLRKTLTPFSRIARRVKYAVGGHRALNMLVEHRVGKARLQRVVSRSRPATTLGGIER</sequence>
<evidence type="ECO:0000313" key="2">
    <source>
        <dbReference type="EMBL" id="CBE67700.1"/>
    </source>
</evidence>
<dbReference type="EMBL" id="FP565575">
    <property type="protein sequence ID" value="CBE67700.1"/>
    <property type="molecule type" value="Genomic_DNA"/>
</dbReference>
<evidence type="ECO:0008006" key="4">
    <source>
        <dbReference type="Google" id="ProtNLM"/>
    </source>
</evidence>
<dbReference type="KEGG" id="mox:DAMO_0627"/>